<dbReference type="AlphaFoldDB" id="A0AAW0RFR2"/>
<dbReference type="Proteomes" id="UP001397290">
    <property type="component" value="Unassembled WGS sequence"/>
</dbReference>
<dbReference type="EMBL" id="JAAHCF010001592">
    <property type="protein sequence ID" value="KAK8140791.1"/>
    <property type="molecule type" value="Genomic_DNA"/>
</dbReference>
<protein>
    <submittedName>
        <fullName evidence="2">Uncharacterized protein</fullName>
    </submittedName>
</protein>
<evidence type="ECO:0000256" key="1">
    <source>
        <dbReference type="SAM" id="MobiDB-lite"/>
    </source>
</evidence>
<organism evidence="2 3">
    <name type="scientific">Beauveria asiatica</name>
    <dbReference type="NCBI Taxonomy" id="1069075"/>
    <lineage>
        <taxon>Eukaryota</taxon>
        <taxon>Fungi</taxon>
        <taxon>Dikarya</taxon>
        <taxon>Ascomycota</taxon>
        <taxon>Pezizomycotina</taxon>
        <taxon>Sordariomycetes</taxon>
        <taxon>Hypocreomycetidae</taxon>
        <taxon>Hypocreales</taxon>
        <taxon>Cordycipitaceae</taxon>
        <taxon>Beauveria</taxon>
    </lineage>
</organism>
<evidence type="ECO:0000313" key="3">
    <source>
        <dbReference type="Proteomes" id="UP001397290"/>
    </source>
</evidence>
<sequence>MSLNDSWNAHRANHQAHGKDEPEKGHGELGGKAAPVNGTKAHQKRHGLPRGASRFSQ</sequence>
<gene>
    <name evidence="2" type="ORF">G3M48_001895</name>
</gene>
<evidence type="ECO:0000313" key="2">
    <source>
        <dbReference type="EMBL" id="KAK8140791.1"/>
    </source>
</evidence>
<proteinExistence type="predicted"/>
<comment type="caution">
    <text evidence="2">The sequence shown here is derived from an EMBL/GenBank/DDBJ whole genome shotgun (WGS) entry which is preliminary data.</text>
</comment>
<feature type="compositionally biased region" description="Basic and acidic residues" evidence="1">
    <location>
        <begin position="17"/>
        <end position="29"/>
    </location>
</feature>
<reference evidence="2 3" key="1">
    <citation type="submission" date="2020-02" db="EMBL/GenBank/DDBJ databases">
        <title>Comparative genomics of the hypocrealean fungal genus Beauvera.</title>
        <authorList>
            <person name="Showalter D.N."/>
            <person name="Bushley K.E."/>
            <person name="Rehner S.A."/>
        </authorList>
    </citation>
    <scope>NUCLEOTIDE SEQUENCE [LARGE SCALE GENOMIC DNA]</scope>
    <source>
        <strain evidence="2 3">ARSEF4384</strain>
    </source>
</reference>
<feature type="region of interest" description="Disordered" evidence="1">
    <location>
        <begin position="1"/>
        <end position="57"/>
    </location>
</feature>
<keyword evidence="3" id="KW-1185">Reference proteome</keyword>
<accession>A0AAW0RFR2</accession>
<name>A0AAW0RFR2_9HYPO</name>
<feature type="non-terminal residue" evidence="2">
    <location>
        <position position="57"/>
    </location>
</feature>